<keyword evidence="3 6" id="KW-0732">Signal</keyword>
<dbReference type="EMBL" id="QSCO01000017">
    <property type="protein sequence ID" value="RGY05573.1"/>
    <property type="molecule type" value="Genomic_DNA"/>
</dbReference>
<feature type="domain" description="SusD-like N-terminal" evidence="8">
    <location>
        <begin position="95"/>
        <end position="248"/>
    </location>
</feature>
<dbReference type="EMBL" id="QRYW01000034">
    <property type="protein sequence ID" value="RGV21681.1"/>
    <property type="molecule type" value="Genomic_DNA"/>
</dbReference>
<organism evidence="10 12">
    <name type="scientific">Odoribacter splanchnicus</name>
    <dbReference type="NCBI Taxonomy" id="28118"/>
    <lineage>
        <taxon>Bacteria</taxon>
        <taxon>Pseudomonadati</taxon>
        <taxon>Bacteroidota</taxon>
        <taxon>Bacteroidia</taxon>
        <taxon>Bacteroidales</taxon>
        <taxon>Odoribacteraceae</taxon>
        <taxon>Odoribacter</taxon>
    </lineage>
</organism>
<dbReference type="AlphaFoldDB" id="A0A413IAH4"/>
<protein>
    <submittedName>
        <fullName evidence="10">RagB/SusD family nutrient uptake outer membrane protein</fullName>
    </submittedName>
</protein>
<evidence type="ECO:0000259" key="8">
    <source>
        <dbReference type="Pfam" id="PF14322"/>
    </source>
</evidence>
<dbReference type="Pfam" id="PF14322">
    <property type="entry name" value="SusD-like_3"/>
    <property type="match status" value="1"/>
</dbReference>
<evidence type="ECO:0000256" key="3">
    <source>
        <dbReference type="ARBA" id="ARBA00022729"/>
    </source>
</evidence>
<feature type="chain" id="PRO_5036104187" evidence="6">
    <location>
        <begin position="22"/>
        <end position="471"/>
    </location>
</feature>
<accession>A0A413IAH4</accession>
<evidence type="ECO:0000313" key="12">
    <source>
        <dbReference type="Proteomes" id="UP000284434"/>
    </source>
</evidence>
<dbReference type="Gene3D" id="1.25.40.390">
    <property type="match status" value="1"/>
</dbReference>
<dbReference type="PROSITE" id="PS51257">
    <property type="entry name" value="PROKAR_LIPOPROTEIN"/>
    <property type="match status" value="1"/>
</dbReference>
<proteinExistence type="inferred from homology"/>
<sequence>MFRIRILSAWVIMTMLFSACADWVNVSPKDEIEADKLFKSENGFKVALIGVYSRMTLLDNYGKRLSYDYIERLAQRYDNYDISVAPSDKTRAEIYDYKNNANAKEDVNSVWVNQFGTIANLNNLLYRLEHEGKDVVLTDGYWNLMKGEALGLRAFHYFDLLRLYGPVYSEDPEMKCLPWRTEFNADQKSLESAGVIAQHILEDLTQAEELLKDDPLNYKNDLNNPFLGLRKHRMNKMAVKALMARVYLWIGDKENAALKAKEVIEQCGLELVISNIQDASLYDETIFCLGMDDMANKLKDDWKSINTYSNELYISYDNANTVFERTTIGLNDIRYRNSYGFIHGNNGLMCRKYLSKDKNYSEKIPLIRLSEMYYILAESVSLKESVTYINKVRNARGISRNNNIEANDSYDEAARKEALNKEYQKDFFAEGQYFYFLKRHNYKTFWRCPVEKMDYYVLPTPDDEIAYGNGK</sequence>
<reference evidence="11 12" key="1">
    <citation type="submission" date="2018-08" db="EMBL/GenBank/DDBJ databases">
        <title>A genome reference for cultivated species of the human gut microbiota.</title>
        <authorList>
            <person name="Zou Y."/>
            <person name="Xue W."/>
            <person name="Luo G."/>
        </authorList>
    </citation>
    <scope>NUCLEOTIDE SEQUENCE [LARGE SCALE GENOMIC DNA]</scope>
    <source>
        <strain evidence="9 11">AF14-6AC</strain>
        <strain evidence="10 12">OF03-11</strain>
    </source>
</reference>
<dbReference type="InterPro" id="IPR011990">
    <property type="entry name" value="TPR-like_helical_dom_sf"/>
</dbReference>
<evidence type="ECO:0000256" key="2">
    <source>
        <dbReference type="ARBA" id="ARBA00006275"/>
    </source>
</evidence>
<dbReference type="Proteomes" id="UP000284434">
    <property type="component" value="Unassembled WGS sequence"/>
</dbReference>
<feature type="signal peptide" evidence="6">
    <location>
        <begin position="1"/>
        <end position="21"/>
    </location>
</feature>
<dbReference type="Pfam" id="PF07980">
    <property type="entry name" value="SusD_RagB"/>
    <property type="match status" value="1"/>
</dbReference>
<evidence type="ECO:0000256" key="4">
    <source>
        <dbReference type="ARBA" id="ARBA00023136"/>
    </source>
</evidence>
<dbReference type="InterPro" id="IPR033985">
    <property type="entry name" value="SusD-like_N"/>
</dbReference>
<comment type="similarity">
    <text evidence="2">Belongs to the SusD family.</text>
</comment>
<dbReference type="RefSeq" id="WP_118104240.1">
    <property type="nucleotide sequence ID" value="NZ_JABWDG010000024.1"/>
</dbReference>
<keyword evidence="4" id="KW-0472">Membrane</keyword>
<evidence type="ECO:0000313" key="11">
    <source>
        <dbReference type="Proteomes" id="UP000283426"/>
    </source>
</evidence>
<evidence type="ECO:0000313" key="9">
    <source>
        <dbReference type="EMBL" id="RGV21681.1"/>
    </source>
</evidence>
<evidence type="ECO:0000256" key="5">
    <source>
        <dbReference type="ARBA" id="ARBA00023237"/>
    </source>
</evidence>
<gene>
    <name evidence="9" type="ORF">DWW24_14885</name>
    <name evidence="10" type="ORF">DXA53_12430</name>
</gene>
<evidence type="ECO:0000256" key="1">
    <source>
        <dbReference type="ARBA" id="ARBA00004442"/>
    </source>
</evidence>
<dbReference type="Proteomes" id="UP000283426">
    <property type="component" value="Unassembled WGS sequence"/>
</dbReference>
<feature type="domain" description="RagB/SusD" evidence="7">
    <location>
        <begin position="342"/>
        <end position="454"/>
    </location>
</feature>
<dbReference type="InterPro" id="IPR012944">
    <property type="entry name" value="SusD_RagB_dom"/>
</dbReference>
<comment type="subcellular location">
    <subcellularLocation>
        <location evidence="1">Cell outer membrane</location>
    </subcellularLocation>
</comment>
<evidence type="ECO:0000259" key="7">
    <source>
        <dbReference type="Pfam" id="PF07980"/>
    </source>
</evidence>
<dbReference type="GO" id="GO:0009279">
    <property type="term" value="C:cell outer membrane"/>
    <property type="evidence" value="ECO:0007669"/>
    <property type="project" value="UniProtKB-SubCell"/>
</dbReference>
<keyword evidence="5" id="KW-0998">Cell outer membrane</keyword>
<evidence type="ECO:0000313" key="10">
    <source>
        <dbReference type="EMBL" id="RGY05573.1"/>
    </source>
</evidence>
<dbReference type="SUPFAM" id="SSF48452">
    <property type="entry name" value="TPR-like"/>
    <property type="match status" value="1"/>
</dbReference>
<evidence type="ECO:0000256" key="6">
    <source>
        <dbReference type="SAM" id="SignalP"/>
    </source>
</evidence>
<name>A0A413IAH4_9BACT</name>
<comment type="caution">
    <text evidence="10">The sequence shown here is derived from an EMBL/GenBank/DDBJ whole genome shotgun (WGS) entry which is preliminary data.</text>
</comment>